<dbReference type="PIRSF" id="PIRSF016080">
    <property type="entry name" value="Restrict_endonuc_II_DpmII"/>
    <property type="match status" value="1"/>
</dbReference>
<dbReference type="Proteomes" id="UP001197626">
    <property type="component" value="Chromosome"/>
</dbReference>
<keyword evidence="1" id="KW-0378">Hydrolase</keyword>
<accession>A0ABY3PDC6</accession>
<keyword evidence="1 3" id="KW-0255">Endonuclease</keyword>
<dbReference type="Pfam" id="PF04556">
    <property type="entry name" value="DpnII"/>
    <property type="match status" value="1"/>
</dbReference>
<keyword evidence="4" id="KW-1185">Reference proteome</keyword>
<organism evidence="3 4">
    <name type="scientific">Staphylococcus ratti</name>
    <dbReference type="NCBI Taxonomy" id="2892440"/>
    <lineage>
        <taxon>Bacteria</taxon>
        <taxon>Bacillati</taxon>
        <taxon>Bacillota</taxon>
        <taxon>Bacilli</taxon>
        <taxon>Bacillales</taxon>
        <taxon>Staphylococcaceae</taxon>
        <taxon>Staphylococcus</taxon>
    </lineage>
</organism>
<sequence length="303" mass="34939">MNYFDYVNSDSQSRLALFLNTLSETNKTPEYFVNWEKVERETQKYELELTTLNYLIGKDNIAEVAKDLFIQQPQLLKAIPALLAARDRKLSILILDDDDNMEFVDLDFKNINIFKIDEYIEFLDNAGLLSFLKNSVQKNLVDFVYGVETGLDSNAHKNRSGTTMESILARKVEKTCMDLGYEFKEQATASWMKENWDIEVPVDKSQRRFDVAIFDSINNAVFVIETNYYNGGGSKLKSVAGEFKSLKRLIDSSPNKIEFAWVTDGKGWLTAQIPMSEAFQEIPNIFNLEMLRNDFIYHMINAN</sequence>
<dbReference type="EMBL" id="CP086654">
    <property type="protein sequence ID" value="UEX90297.1"/>
    <property type="molecule type" value="Genomic_DNA"/>
</dbReference>
<dbReference type="EC" id="3.1.21.4" evidence="1"/>
<comment type="function">
    <text evidence="1">A P subtype restriction enzyme that recognizes the double-stranded unmethylated sequence 5'-GATC-3'.</text>
</comment>
<dbReference type="InterPro" id="IPR021191">
    <property type="entry name" value="Restrct_endonuc_II_DpnII"/>
</dbReference>
<evidence type="ECO:0000256" key="1">
    <source>
        <dbReference type="PIRNR" id="PIRNR016080"/>
    </source>
</evidence>
<keyword evidence="1" id="KW-0680">Restriction system</keyword>
<dbReference type="InterPro" id="IPR007637">
    <property type="entry name" value="Restrct_endonuc_II_DpnII-like"/>
</dbReference>
<keyword evidence="1" id="KW-0540">Nuclease</keyword>
<feature type="domain" description="Restriction endonuclease type II DpnII-like" evidence="2">
    <location>
        <begin position="17"/>
        <end position="296"/>
    </location>
</feature>
<evidence type="ECO:0000313" key="3">
    <source>
        <dbReference type="EMBL" id="UEX90297.1"/>
    </source>
</evidence>
<proteinExistence type="inferred from homology"/>
<comment type="similarity">
    <text evidence="1">Belongs to the DpnII type II restriction endonuclease family.</text>
</comment>
<evidence type="ECO:0000313" key="4">
    <source>
        <dbReference type="Proteomes" id="UP001197626"/>
    </source>
</evidence>
<dbReference type="GO" id="GO:0004519">
    <property type="term" value="F:endonuclease activity"/>
    <property type="evidence" value="ECO:0007669"/>
    <property type="project" value="UniProtKB-KW"/>
</dbReference>
<comment type="catalytic activity">
    <reaction evidence="1">
        <text>Endonucleolytic cleavage of DNA to give specific double-stranded fragments with terminal 5'-phosphates.</text>
        <dbReference type="EC" id="3.1.21.4"/>
    </reaction>
</comment>
<reference evidence="3 4" key="1">
    <citation type="journal article" date="2022" name="Pathogens">
        <title>Staphylococcus ratti sp. nov. Isolated from a Lab Rat.</title>
        <authorList>
            <person name="Kovarovic V."/>
            <person name="Sedlacek I."/>
            <person name="Petras P."/>
            <person name="Kralova S."/>
            <person name="Maslanova I."/>
            <person name="Svec P."/>
            <person name="Neumann-Schaal M."/>
            <person name="Botka T."/>
            <person name="Gelbicova T."/>
            <person name="Stankova E."/>
            <person name="Doskar J."/>
            <person name="Pantucek R."/>
        </authorList>
    </citation>
    <scope>NUCLEOTIDE SEQUENCE [LARGE SCALE GENOMIC DNA]</scope>
    <source>
        <strain evidence="3 4">CCM 9025</strain>
    </source>
</reference>
<name>A0ABY3PDC6_9STAP</name>
<gene>
    <name evidence="3" type="ORF">LN051_01080</name>
</gene>
<protein>
    <recommendedName>
        <fullName evidence="1">Type-2 restriction enzyme</fullName>
        <ecNumber evidence="1">3.1.21.4</ecNumber>
    </recommendedName>
</protein>
<dbReference type="RefSeq" id="WP_229292793.1">
    <property type="nucleotide sequence ID" value="NZ_CP086654.1"/>
</dbReference>
<evidence type="ECO:0000259" key="2">
    <source>
        <dbReference type="Pfam" id="PF04556"/>
    </source>
</evidence>